<sequence length="34" mass="3669">MYPPSTRRGQSPEMSITHGQPTAGIHCAKCIKQG</sequence>
<proteinExistence type="predicted"/>
<reference evidence="2" key="1">
    <citation type="journal article" date="2021" name="Proc. Natl. Acad. Sci. U.S.A.">
        <title>A Catalog of Tens of Thousands of Viruses from Human Metagenomes Reveals Hidden Associations with Chronic Diseases.</title>
        <authorList>
            <person name="Tisza M.J."/>
            <person name="Buck C.B."/>
        </authorList>
    </citation>
    <scope>NUCLEOTIDE SEQUENCE</scope>
    <source>
        <strain evidence="2">Ct2vX3</strain>
    </source>
</reference>
<dbReference type="EMBL" id="BK015535">
    <property type="protein sequence ID" value="DAE11730.1"/>
    <property type="molecule type" value="Genomic_DNA"/>
</dbReference>
<accession>A0A8S5PXW7</accession>
<feature type="region of interest" description="Disordered" evidence="1">
    <location>
        <begin position="1"/>
        <end position="20"/>
    </location>
</feature>
<evidence type="ECO:0000256" key="1">
    <source>
        <dbReference type="SAM" id="MobiDB-lite"/>
    </source>
</evidence>
<evidence type="ECO:0000313" key="2">
    <source>
        <dbReference type="EMBL" id="DAE11730.1"/>
    </source>
</evidence>
<feature type="compositionally biased region" description="Polar residues" evidence="1">
    <location>
        <begin position="7"/>
        <end position="20"/>
    </location>
</feature>
<name>A0A8S5PXW7_9CAUD</name>
<organism evidence="2">
    <name type="scientific">Siphoviridae sp. ct2vX3</name>
    <dbReference type="NCBI Taxonomy" id="2825318"/>
    <lineage>
        <taxon>Viruses</taxon>
        <taxon>Duplodnaviria</taxon>
        <taxon>Heunggongvirae</taxon>
        <taxon>Uroviricota</taxon>
        <taxon>Caudoviricetes</taxon>
    </lineage>
</organism>
<protein>
    <submittedName>
        <fullName evidence="2">Uncharacterized protein</fullName>
    </submittedName>
</protein>